<keyword evidence="1" id="KW-0472">Membrane</keyword>
<evidence type="ECO:0008006" key="4">
    <source>
        <dbReference type="Google" id="ProtNLM"/>
    </source>
</evidence>
<evidence type="ECO:0000313" key="3">
    <source>
        <dbReference type="Proteomes" id="UP000034789"/>
    </source>
</evidence>
<name>A0A0G2BIC5_9BACT</name>
<accession>A0A0G2BIC5</accession>
<keyword evidence="1" id="KW-1133">Transmembrane helix</keyword>
<sequence length="127" mass="13200">MIQTFAWVFGIVFLTVGVLGYVPGITQDGMLLGLFEVDGLHNIVHLISGLAAIIAAYGLYAPRLYFQAFGVVYGIVTVLGFVQGDNVLGLIVVNTADNVLHLVIAAAALYIGFGMKEGGGSPASSPA</sequence>
<protein>
    <recommendedName>
        <fullName evidence="4">DUF4383 domain-containing protein</fullName>
    </recommendedName>
</protein>
<gene>
    <name evidence="2" type="ORF">UY98_C0045G0006</name>
</gene>
<evidence type="ECO:0000313" key="2">
    <source>
        <dbReference type="EMBL" id="KKW45469.1"/>
    </source>
</evidence>
<keyword evidence="1" id="KW-0812">Transmembrane</keyword>
<dbReference type="AlphaFoldDB" id="A0A0G2BIC5"/>
<dbReference type="EMBL" id="LCSD01000045">
    <property type="protein sequence ID" value="KKW45469.1"/>
    <property type="molecule type" value="Genomic_DNA"/>
</dbReference>
<feature type="transmembrane region" description="Helical" evidence="1">
    <location>
        <begin position="99"/>
        <end position="115"/>
    </location>
</feature>
<organism evidence="2 3">
    <name type="scientific">Candidatus Kaiserbacteria bacterium GW2011_GWA2_58_9</name>
    <dbReference type="NCBI Taxonomy" id="1618672"/>
    <lineage>
        <taxon>Bacteria</taxon>
        <taxon>Candidatus Kaiseribacteriota</taxon>
    </lineage>
</organism>
<feature type="transmembrane region" description="Helical" evidence="1">
    <location>
        <begin position="72"/>
        <end position="93"/>
    </location>
</feature>
<dbReference type="Proteomes" id="UP000034789">
    <property type="component" value="Unassembled WGS sequence"/>
</dbReference>
<proteinExistence type="predicted"/>
<comment type="caution">
    <text evidence="2">The sequence shown here is derived from an EMBL/GenBank/DDBJ whole genome shotgun (WGS) entry which is preliminary data.</text>
</comment>
<dbReference type="Pfam" id="PF14325">
    <property type="entry name" value="DUF4383"/>
    <property type="match status" value="1"/>
</dbReference>
<reference evidence="2 3" key="1">
    <citation type="journal article" date="2015" name="Nature">
        <title>rRNA introns, odd ribosomes, and small enigmatic genomes across a large radiation of phyla.</title>
        <authorList>
            <person name="Brown C.T."/>
            <person name="Hug L.A."/>
            <person name="Thomas B.C."/>
            <person name="Sharon I."/>
            <person name="Castelle C.J."/>
            <person name="Singh A."/>
            <person name="Wilkins M.J."/>
            <person name="Williams K.H."/>
            <person name="Banfield J.F."/>
        </authorList>
    </citation>
    <scope>NUCLEOTIDE SEQUENCE [LARGE SCALE GENOMIC DNA]</scope>
</reference>
<feature type="transmembrane region" description="Helical" evidence="1">
    <location>
        <begin position="43"/>
        <end position="60"/>
    </location>
</feature>
<feature type="transmembrane region" description="Helical" evidence="1">
    <location>
        <begin position="5"/>
        <end position="23"/>
    </location>
</feature>
<evidence type="ECO:0000256" key="1">
    <source>
        <dbReference type="SAM" id="Phobius"/>
    </source>
</evidence>